<accession>A0AA97A203</accession>
<protein>
    <submittedName>
        <fullName evidence="1">Uncharacterized protein</fullName>
    </submittedName>
</protein>
<gene>
    <name evidence="1" type="ORF">MmiHf6_10060</name>
</gene>
<evidence type="ECO:0000313" key="1">
    <source>
        <dbReference type="EMBL" id="WNY23693.1"/>
    </source>
</evidence>
<keyword evidence="2" id="KW-1185">Reference proteome</keyword>
<dbReference type="AlphaFoldDB" id="A0AA97A203"/>
<reference evidence="1 2" key="1">
    <citation type="submission" date="2023-07" db="EMBL/GenBank/DDBJ databases">
        <title>Closed genoem sequence of Methanomicrococcus sp. Hf6.</title>
        <authorList>
            <person name="Poehlein A."/>
            <person name="Protasov E."/>
            <person name="Platt K."/>
            <person name="Reeh H."/>
            <person name="Daniel R."/>
            <person name="Brune A."/>
        </authorList>
    </citation>
    <scope>NUCLEOTIDE SEQUENCE [LARGE SCALE GENOMIC DNA]</scope>
    <source>
        <strain evidence="1 2">Hf6</strain>
    </source>
</reference>
<evidence type="ECO:0000313" key="2">
    <source>
        <dbReference type="Proteomes" id="UP001302978"/>
    </source>
</evidence>
<dbReference type="EMBL" id="CP131059">
    <property type="protein sequence ID" value="WNY23693.1"/>
    <property type="molecule type" value="Genomic_DNA"/>
</dbReference>
<dbReference type="Proteomes" id="UP001302978">
    <property type="component" value="Chromosome"/>
</dbReference>
<dbReference type="KEGG" id="mehf:MmiHf6_10060"/>
<sequence>MVEKKFLVSLGIFQLQREGGVCLQWEGGVCLQREGGVCLQWEGGVCLQWEGGVCLQWEGGVYEKIAARFFLPLLGGCAAVKTKKYKNEGRV</sequence>
<name>A0AA97A203_9EURY</name>
<organism evidence="1 2">
    <name type="scientific">Methanimicrococcus hongohii</name>
    <dbReference type="NCBI Taxonomy" id="3028295"/>
    <lineage>
        <taxon>Archaea</taxon>
        <taxon>Methanobacteriati</taxon>
        <taxon>Methanobacteriota</taxon>
        <taxon>Stenosarchaea group</taxon>
        <taxon>Methanomicrobia</taxon>
        <taxon>Methanosarcinales</taxon>
        <taxon>Methanosarcinaceae</taxon>
        <taxon>Methanimicrococcus</taxon>
    </lineage>
</organism>
<proteinExistence type="predicted"/>